<dbReference type="FunFam" id="3.30.70.1820:FF:000004">
    <property type="entry name" value="Uncharacterized protein"/>
    <property type="match status" value="1"/>
</dbReference>
<dbReference type="GO" id="GO:0032197">
    <property type="term" value="P:retrotransposition"/>
    <property type="evidence" value="ECO:0000318"/>
    <property type="project" value="GO_Central"/>
</dbReference>
<feature type="region of interest" description="Disordered" evidence="2">
    <location>
        <begin position="1"/>
        <end position="44"/>
    </location>
</feature>
<feature type="region of interest" description="Disordered" evidence="2">
    <location>
        <begin position="290"/>
        <end position="313"/>
    </location>
</feature>
<gene>
    <name evidence="5" type="primary">nek6.S</name>
    <name evidence="5" type="synonym">nek6</name>
    <name evidence="5" type="synonym">nek6.L</name>
</gene>
<feature type="compositionally biased region" description="Basic and acidic residues" evidence="2">
    <location>
        <begin position="8"/>
        <end position="18"/>
    </location>
</feature>
<feature type="domain" description="L1 transposable element RRM" evidence="3">
    <location>
        <begin position="139"/>
        <end position="231"/>
    </location>
</feature>
<evidence type="ECO:0000259" key="3">
    <source>
        <dbReference type="Pfam" id="PF02994"/>
    </source>
</evidence>
<evidence type="ECO:0000313" key="4">
    <source>
        <dbReference type="Proteomes" id="UP000186698"/>
    </source>
</evidence>
<name>A0A8J1LMU7_XENLA</name>
<dbReference type="Proteomes" id="UP000186698">
    <property type="component" value="Chromosome 8S"/>
</dbReference>
<proteinExistence type="predicted"/>
<dbReference type="Pfam" id="PF02994">
    <property type="entry name" value="Transposase_22"/>
    <property type="match status" value="1"/>
</dbReference>
<keyword evidence="4" id="KW-1185">Reference proteome</keyword>
<keyword evidence="1" id="KW-0175">Coiled coil</keyword>
<accession>A0A8J1LMU7</accession>
<dbReference type="AlphaFoldDB" id="A0A8J1LMU7"/>
<dbReference type="InterPro" id="IPR004244">
    <property type="entry name" value="Transposase_22"/>
</dbReference>
<dbReference type="RefSeq" id="XP_041430045.1">
    <property type="nucleotide sequence ID" value="XM_041574111.1"/>
</dbReference>
<keyword evidence="5" id="KW-0808">Transferase</keyword>
<reference evidence="5" key="1">
    <citation type="submission" date="2025-08" db="UniProtKB">
        <authorList>
            <consortium name="RefSeq"/>
        </authorList>
    </citation>
    <scope>IDENTIFICATION</scope>
    <source>
        <strain evidence="5">J_2021</strain>
        <tissue evidence="5">Erythrocytes</tissue>
    </source>
</reference>
<feature type="coiled-coil region" evidence="1">
    <location>
        <begin position="88"/>
        <end position="136"/>
    </location>
</feature>
<evidence type="ECO:0000256" key="1">
    <source>
        <dbReference type="SAM" id="Coils"/>
    </source>
</evidence>
<dbReference type="GO" id="GO:0016301">
    <property type="term" value="F:kinase activity"/>
    <property type="evidence" value="ECO:0007669"/>
    <property type="project" value="UniProtKB-KW"/>
</dbReference>
<evidence type="ECO:0000256" key="2">
    <source>
        <dbReference type="SAM" id="MobiDB-lite"/>
    </source>
</evidence>
<dbReference type="CTD" id="380346"/>
<keyword evidence="5" id="KW-0418">Kinase</keyword>
<dbReference type="GO" id="GO:0003727">
    <property type="term" value="F:single-stranded RNA binding"/>
    <property type="evidence" value="ECO:0000318"/>
    <property type="project" value="GO_Central"/>
</dbReference>
<dbReference type="OrthoDB" id="9909507at2759"/>
<sequence length="313" mass="34915">MGKQNPRGKSEQAQKMDKYLQTPHPEPDRVEEQEQGPTIHDPPRASQVVAVLEPSNAEILAAITSSHTSTTAQLESIKVDTSLLRQDLQALRERTTEAEGRISTIEDTIAPYSDIISTLQQKVATLTARAEDSENRNRRNNLRIVGLPEGSEGRAPEAFVEAWLKQTLGEEVFSAIFIIERAHRVPTRPLPPGAPPRPLIMRFLNYRDRDAVMTAARKKGQLTHNGANISIYPDYSQVVQKQRASYQGVKRRLRNAGILYSMLYPAKLRVVQGDRTHFFVTALDADKWLDTLPPSRQNSPRRNGGEGNGGNPA</sequence>
<dbReference type="GO" id="GO:1990904">
    <property type="term" value="C:ribonucleoprotein complex"/>
    <property type="evidence" value="ECO:0000318"/>
    <property type="project" value="GO_Central"/>
</dbReference>
<evidence type="ECO:0000313" key="5">
    <source>
        <dbReference type="RefSeq" id="XP_041430045.1"/>
    </source>
</evidence>
<dbReference type="InterPro" id="IPR043636">
    <property type="entry name" value="L1_RRM_dom"/>
</dbReference>
<dbReference type="PANTHER" id="PTHR11505">
    <property type="entry name" value="L1 TRANSPOSABLE ELEMENT-RELATED"/>
    <property type="match status" value="1"/>
</dbReference>
<dbReference type="GeneID" id="380346"/>
<protein>
    <submittedName>
        <fullName evidence="5">NIMA-related kinase 6 S homeolog isoform X1</fullName>
    </submittedName>
</protein>
<organism evidence="4 5">
    <name type="scientific">Xenopus laevis</name>
    <name type="common">African clawed frog</name>
    <dbReference type="NCBI Taxonomy" id="8355"/>
    <lineage>
        <taxon>Eukaryota</taxon>
        <taxon>Metazoa</taxon>
        <taxon>Chordata</taxon>
        <taxon>Craniata</taxon>
        <taxon>Vertebrata</taxon>
        <taxon>Euteleostomi</taxon>
        <taxon>Amphibia</taxon>
        <taxon>Batrachia</taxon>
        <taxon>Anura</taxon>
        <taxon>Pipoidea</taxon>
        <taxon>Pipidae</taxon>
        <taxon>Xenopodinae</taxon>
        <taxon>Xenopus</taxon>
        <taxon>Xenopus</taxon>
    </lineage>
</organism>
<dbReference type="Gene3D" id="3.30.70.1820">
    <property type="entry name" value="L1 transposable element, RRM domain"/>
    <property type="match status" value="1"/>
</dbReference>